<dbReference type="InterPro" id="IPR012340">
    <property type="entry name" value="NA-bd_OB-fold"/>
</dbReference>
<feature type="repeat" description="Solcar" evidence="16">
    <location>
        <begin position="514"/>
        <end position="605"/>
    </location>
</feature>
<dbReference type="InterPro" id="IPR019533">
    <property type="entry name" value="Peptidase_S26"/>
</dbReference>
<keyword evidence="9" id="KW-0496">Mitochondrion</keyword>
<dbReference type="PRINTS" id="PR00727">
    <property type="entry name" value="LEADERPTASE"/>
</dbReference>
<dbReference type="GO" id="GO:0033290">
    <property type="term" value="C:eukaryotic 48S preinitiation complex"/>
    <property type="evidence" value="ECO:0007669"/>
    <property type="project" value="TreeGrafter"/>
</dbReference>
<evidence type="ECO:0000256" key="3">
    <source>
        <dbReference type="ARBA" id="ARBA00007223"/>
    </source>
</evidence>
<dbReference type="InterPro" id="IPR044126">
    <property type="entry name" value="S1_IF2_alpha"/>
</dbReference>
<dbReference type="InterPro" id="IPR024055">
    <property type="entry name" value="TIF2_asu_C"/>
</dbReference>
<keyword evidence="12" id="KW-1133">Transmembrane helix</keyword>
<dbReference type="Gene3D" id="3.30.70.1130">
    <property type="entry name" value="EIF_2_alpha"/>
    <property type="match status" value="1"/>
</dbReference>
<gene>
    <name evidence="19" type="ORF">QBC47DRAFT_420418</name>
</gene>
<keyword evidence="5" id="KW-0963">Cytoplasm</keyword>
<dbReference type="Gene3D" id="2.10.109.10">
    <property type="entry name" value="Umud Fragment, subunit A"/>
    <property type="match status" value="1"/>
</dbReference>
<feature type="active site" evidence="15">
    <location>
        <position position="345"/>
    </location>
</feature>
<feature type="domain" description="S1 motif" evidence="18">
    <location>
        <begin position="17"/>
        <end position="88"/>
    </location>
</feature>
<dbReference type="Pfam" id="PF00153">
    <property type="entry name" value="Mito_carr"/>
    <property type="match status" value="3"/>
</dbReference>
<feature type="compositionally biased region" description="Low complexity" evidence="17">
    <location>
        <begin position="652"/>
        <end position="662"/>
    </location>
</feature>
<dbReference type="SUPFAM" id="SSF116742">
    <property type="entry name" value="eIF2alpha middle domain-like"/>
    <property type="match status" value="1"/>
</dbReference>
<dbReference type="PROSITE" id="PS50126">
    <property type="entry name" value="S1"/>
    <property type="match status" value="1"/>
</dbReference>
<evidence type="ECO:0000256" key="5">
    <source>
        <dbReference type="ARBA" id="ARBA00022490"/>
    </source>
</evidence>
<evidence type="ECO:0000313" key="20">
    <source>
        <dbReference type="Proteomes" id="UP001239445"/>
    </source>
</evidence>
<evidence type="ECO:0000256" key="15">
    <source>
        <dbReference type="PIRSR" id="PIRSR600223-1"/>
    </source>
</evidence>
<evidence type="ECO:0000313" key="19">
    <source>
        <dbReference type="EMBL" id="KAK1759463.1"/>
    </source>
</evidence>
<accession>A0AAJ0FDL9</accession>
<dbReference type="FunFam" id="2.40.50.140:FF:000015">
    <property type="entry name" value="Eukaryotic translation initiation factor 2 subunit alpha"/>
    <property type="match status" value="1"/>
</dbReference>
<keyword evidence="8 16" id="KW-0812">Transmembrane</keyword>
<dbReference type="InterPro" id="IPR011488">
    <property type="entry name" value="TIF_2_asu"/>
</dbReference>
<dbReference type="GO" id="GO:0003743">
    <property type="term" value="F:translation initiation factor activity"/>
    <property type="evidence" value="ECO:0007669"/>
    <property type="project" value="UniProtKB-KW"/>
</dbReference>
<evidence type="ECO:0000256" key="8">
    <source>
        <dbReference type="ARBA" id="ARBA00022692"/>
    </source>
</evidence>
<evidence type="ECO:0000256" key="6">
    <source>
        <dbReference type="ARBA" id="ARBA00022540"/>
    </source>
</evidence>
<dbReference type="InterPro" id="IPR003029">
    <property type="entry name" value="S1_domain"/>
</dbReference>
<dbReference type="PANTHER" id="PTHR10602:SF0">
    <property type="entry name" value="EUKARYOTIC TRANSLATION INITIATION FACTOR 2 SUBUNIT 1"/>
    <property type="match status" value="1"/>
</dbReference>
<evidence type="ECO:0000256" key="13">
    <source>
        <dbReference type="ARBA" id="ARBA00023136"/>
    </source>
</evidence>
<dbReference type="CDD" id="cd04452">
    <property type="entry name" value="S1_IF2_alpha"/>
    <property type="match status" value="1"/>
</dbReference>
<comment type="caution">
    <text evidence="19">The sequence shown here is derived from an EMBL/GenBank/DDBJ whole genome shotgun (WGS) entry which is preliminary data.</text>
</comment>
<dbReference type="Pfam" id="PF00575">
    <property type="entry name" value="S1"/>
    <property type="match status" value="1"/>
</dbReference>
<evidence type="ECO:0000256" key="11">
    <source>
        <dbReference type="ARBA" id="ARBA00022917"/>
    </source>
</evidence>
<comment type="similarity">
    <text evidence="3">Belongs to the eIF-2-alpha family.</text>
</comment>
<dbReference type="InterPro" id="IPR000223">
    <property type="entry name" value="Pept_S26A_signal_pept_1"/>
</dbReference>
<dbReference type="Gene3D" id="2.40.50.140">
    <property type="entry name" value="Nucleic acid-binding proteins"/>
    <property type="match status" value="1"/>
</dbReference>
<dbReference type="SMART" id="SM00316">
    <property type="entry name" value="S1"/>
    <property type="match status" value="1"/>
</dbReference>
<dbReference type="PROSITE" id="PS50920">
    <property type="entry name" value="SOLCAR"/>
    <property type="match status" value="2"/>
</dbReference>
<keyword evidence="6" id="KW-0396">Initiation factor</keyword>
<dbReference type="Proteomes" id="UP001239445">
    <property type="component" value="Unassembled WGS sequence"/>
</dbReference>
<dbReference type="GO" id="GO:0016020">
    <property type="term" value="C:membrane"/>
    <property type="evidence" value="ECO:0007669"/>
    <property type="project" value="UniProtKB-SubCell"/>
</dbReference>
<evidence type="ECO:0000256" key="1">
    <source>
        <dbReference type="ARBA" id="ARBA00004141"/>
    </source>
</evidence>
<dbReference type="GO" id="GO:0006465">
    <property type="term" value="P:signal peptide processing"/>
    <property type="evidence" value="ECO:0007669"/>
    <property type="project" value="InterPro"/>
</dbReference>
<evidence type="ECO:0000256" key="10">
    <source>
        <dbReference type="ARBA" id="ARBA00022884"/>
    </source>
</evidence>
<keyword evidence="10" id="KW-0694">RNA-binding</keyword>
<evidence type="ECO:0000256" key="2">
    <source>
        <dbReference type="ARBA" id="ARBA00004514"/>
    </source>
</evidence>
<dbReference type="InterPro" id="IPR023395">
    <property type="entry name" value="MCP_dom_sf"/>
</dbReference>
<dbReference type="GO" id="GO:0005850">
    <property type="term" value="C:eukaryotic translation initiation factor 2 complex"/>
    <property type="evidence" value="ECO:0007669"/>
    <property type="project" value="TreeGrafter"/>
</dbReference>
<feature type="active site" evidence="15">
    <location>
        <position position="394"/>
    </location>
</feature>
<keyword evidence="7" id="KW-0597">Phosphoprotein</keyword>
<keyword evidence="11" id="KW-0648">Protein biosynthesis</keyword>
<dbReference type="GO" id="GO:0043022">
    <property type="term" value="F:ribosome binding"/>
    <property type="evidence" value="ECO:0007669"/>
    <property type="project" value="TreeGrafter"/>
</dbReference>
<dbReference type="AlphaFoldDB" id="A0AAJ0FDL9"/>
<dbReference type="EMBL" id="MU839828">
    <property type="protein sequence ID" value="KAK1759463.1"/>
    <property type="molecule type" value="Genomic_DNA"/>
</dbReference>
<evidence type="ECO:0000256" key="12">
    <source>
        <dbReference type="ARBA" id="ARBA00022989"/>
    </source>
</evidence>
<comment type="function">
    <text evidence="14">eIF-2 functions in the early steps of protein synthesis by forming a ternary complex with GTP and initiator tRNA. This complex binds to a 40S ribosomal subunit, followed by mRNA binding to form a 43S pre-initiation complex. Junction of the 60S ribosomal subunit to form the 80S initiation complex is preceded by hydrolysis of the GTP bound to eIF-2 and release of an eIF-2-GDP binary complex. In order for eIF-2 to recycle and catalyze another round of initiation, the GDP bound to eIF-2 must exchange with GTP by way of a reaction catalyzed by eIF2B.</text>
</comment>
<keyword evidence="13 16" id="KW-0472">Membrane</keyword>
<dbReference type="SUPFAM" id="SSF51306">
    <property type="entry name" value="LexA/Signal peptidase"/>
    <property type="match status" value="1"/>
</dbReference>
<dbReference type="Gene3D" id="1.50.40.10">
    <property type="entry name" value="Mitochondrial carrier domain"/>
    <property type="match status" value="1"/>
</dbReference>
<dbReference type="SUPFAM" id="SSF110993">
    <property type="entry name" value="eIF-2-alpha, C-terminal domain"/>
    <property type="match status" value="1"/>
</dbReference>
<organism evidence="19 20">
    <name type="scientific">Echria macrotheca</name>
    <dbReference type="NCBI Taxonomy" id="438768"/>
    <lineage>
        <taxon>Eukaryota</taxon>
        <taxon>Fungi</taxon>
        <taxon>Dikarya</taxon>
        <taxon>Ascomycota</taxon>
        <taxon>Pezizomycotina</taxon>
        <taxon>Sordariomycetes</taxon>
        <taxon>Sordariomycetidae</taxon>
        <taxon>Sordariales</taxon>
        <taxon>Schizotheciaceae</taxon>
        <taxon>Echria</taxon>
    </lineage>
</organism>
<proteinExistence type="inferred from homology"/>
<dbReference type="PANTHER" id="PTHR10602">
    <property type="entry name" value="EUKARYOTIC TRANSLATION INITIATION FACTOR 2 SUBUNIT 1"/>
    <property type="match status" value="1"/>
</dbReference>
<evidence type="ECO:0000256" key="14">
    <source>
        <dbReference type="ARBA" id="ARBA00060206"/>
    </source>
</evidence>
<evidence type="ECO:0000256" key="4">
    <source>
        <dbReference type="ARBA" id="ARBA00020409"/>
    </source>
</evidence>
<reference evidence="19" key="1">
    <citation type="submission" date="2023-06" db="EMBL/GenBank/DDBJ databases">
        <title>Genome-scale phylogeny and comparative genomics of the fungal order Sordariales.</title>
        <authorList>
            <consortium name="Lawrence Berkeley National Laboratory"/>
            <person name="Hensen N."/>
            <person name="Bonometti L."/>
            <person name="Westerberg I."/>
            <person name="Brannstrom I.O."/>
            <person name="Guillou S."/>
            <person name="Cros-Aarteil S."/>
            <person name="Calhoun S."/>
            <person name="Haridas S."/>
            <person name="Kuo A."/>
            <person name="Mondo S."/>
            <person name="Pangilinan J."/>
            <person name="Riley R."/>
            <person name="Labutti K."/>
            <person name="Andreopoulos B."/>
            <person name="Lipzen A."/>
            <person name="Chen C."/>
            <person name="Yanf M."/>
            <person name="Daum C."/>
            <person name="Ng V."/>
            <person name="Clum A."/>
            <person name="Steindorff A."/>
            <person name="Ohm R."/>
            <person name="Martin F."/>
            <person name="Silar P."/>
            <person name="Natvig D."/>
            <person name="Lalanne C."/>
            <person name="Gautier V."/>
            <person name="Ament-Velasquez S.L."/>
            <person name="Kruys A."/>
            <person name="Hutchinson M.I."/>
            <person name="Powell A.J."/>
            <person name="Barry K."/>
            <person name="Miller A.N."/>
            <person name="Grigoriev I.V."/>
            <person name="Debuchy R."/>
            <person name="Gladieux P."/>
            <person name="Thoren M.H."/>
            <person name="Johannesson H."/>
        </authorList>
    </citation>
    <scope>NUCLEOTIDE SEQUENCE</scope>
    <source>
        <strain evidence="19">PSN4</strain>
    </source>
</reference>
<evidence type="ECO:0000256" key="9">
    <source>
        <dbReference type="ARBA" id="ARBA00022792"/>
    </source>
</evidence>
<dbReference type="GO" id="GO:0004252">
    <property type="term" value="F:serine-type endopeptidase activity"/>
    <property type="evidence" value="ECO:0007669"/>
    <property type="project" value="InterPro"/>
</dbReference>
<dbReference type="Pfam" id="PF07541">
    <property type="entry name" value="EIF_2_alpha"/>
    <property type="match status" value="1"/>
</dbReference>
<dbReference type="InterPro" id="IPR024054">
    <property type="entry name" value="TIF2_asu_middle_sf"/>
</dbReference>
<evidence type="ECO:0000256" key="16">
    <source>
        <dbReference type="PROSITE-ProRule" id="PRU00282"/>
    </source>
</evidence>
<keyword evidence="20" id="KW-1185">Reference proteome</keyword>
<evidence type="ECO:0000259" key="18">
    <source>
        <dbReference type="PROSITE" id="PS50126"/>
    </source>
</evidence>
<evidence type="ECO:0000256" key="17">
    <source>
        <dbReference type="SAM" id="MobiDB-lite"/>
    </source>
</evidence>
<dbReference type="GO" id="GO:0005829">
    <property type="term" value="C:cytosol"/>
    <property type="evidence" value="ECO:0007669"/>
    <property type="project" value="UniProtKB-SubCell"/>
</dbReference>
<dbReference type="Pfam" id="PF10502">
    <property type="entry name" value="Peptidase_S26"/>
    <property type="match status" value="1"/>
</dbReference>
<comment type="subcellular location">
    <subcellularLocation>
        <location evidence="2">Cytoplasm</location>
        <location evidence="2">Cytosol</location>
    </subcellularLocation>
    <subcellularLocation>
        <location evidence="1">Membrane</location>
        <topology evidence="1">Multi-pass membrane protein</topology>
    </subcellularLocation>
</comment>
<name>A0AAJ0FDL9_9PEZI</name>
<sequence>MSFSNCRFYEEKYPEIDSFVMVNVKQIADMGAYVKLLEYDNIDGMILLSELSRRRIRSIQKLIRVGRNEVVVVLRVDKEKGYIDLSKRRVSPEDIVRCEERYNKSKIVHSIMRHVAEKTLTPIETLYETIGWPLNKKYGHSLDAFKLSITNPDVWSDIKFPNEASAEELKSYIGKRLTPQPTKVRADVEVTCFAYEGIDAIKTALRTAEARNTAETQVKVRLVSPPLYVLTNTCLDKSAGIARLEEAIVDIQKSIKEAGGQLVVKMAPKAVTESDDAELQALMEKRERENAEVSGDESLSESDDNIPETFFGQFTRHLIRYVTWLPPLIWFNAYVAQVTFISGPSMYPFLNPQYNESLRRDLCLVYKLYAQWNLERGMVVTFRNPHDAEKIAVKRVVGLPGDVIQTRPPYPHKFVQVPEGHVWVEGDGDKTKDSNYYGPISARLITGRITHILFPFNRAGRLRWASMLAGGLGGTCGDMLMHSLDTVKTRQQGDPHVPPKYTSLGSSYYQIFRQEGVRRGFLGDLAASIVYVPSEVLKTRLQLQGRFNNPYFSSGYNYKSMPDAVRTIIRQEGFSALFYGYRATLYRDLPFSALQFMFYEQGQTWARRWRESREIGWQLELLTGAAAGGLAGTITCPLDVVKTRLQTQIHPEAAAAAATETAGTSKPGPTKDGHGKHAESATQKLQKRLISTSSPSTHTPRPGAVSLDTSSVFTGLKLIYKSEGVGGWFRGVGPRAVWTSIQSGCLVIGPSLPRTRHLQR</sequence>
<dbReference type="FunFam" id="3.30.70.1130:FF:000001">
    <property type="entry name" value="Eukaryotic translation initiation factor 2 subunit 1"/>
    <property type="match status" value="1"/>
</dbReference>
<dbReference type="InterPro" id="IPR018108">
    <property type="entry name" value="MCP_transmembrane"/>
</dbReference>
<dbReference type="InterPro" id="IPR036286">
    <property type="entry name" value="LexA/Signal_pep-like_sf"/>
</dbReference>
<feature type="region of interest" description="Disordered" evidence="17">
    <location>
        <begin position="652"/>
        <end position="684"/>
    </location>
</feature>
<dbReference type="Gene3D" id="1.10.150.190">
    <property type="entry name" value="Translation initiation factor 2, subunit 1, domain 2"/>
    <property type="match status" value="1"/>
</dbReference>
<evidence type="ECO:0000256" key="7">
    <source>
        <dbReference type="ARBA" id="ARBA00022553"/>
    </source>
</evidence>
<dbReference type="SUPFAM" id="SSF50249">
    <property type="entry name" value="Nucleic acid-binding proteins"/>
    <property type="match status" value="1"/>
</dbReference>
<dbReference type="SUPFAM" id="SSF103506">
    <property type="entry name" value="Mitochondrial carrier"/>
    <property type="match status" value="1"/>
</dbReference>
<keyword evidence="9" id="KW-0999">Mitochondrion inner membrane</keyword>
<dbReference type="GO" id="GO:0003723">
    <property type="term" value="F:RNA binding"/>
    <property type="evidence" value="ECO:0007669"/>
    <property type="project" value="UniProtKB-KW"/>
</dbReference>
<dbReference type="CDD" id="cd06530">
    <property type="entry name" value="S26_SPase_I"/>
    <property type="match status" value="1"/>
</dbReference>
<protein>
    <recommendedName>
        <fullName evidence="4">Eukaryotic translation initiation factor 2 subunit alpha</fullName>
    </recommendedName>
</protein>
<dbReference type="FunFam" id="1.10.150.190:FF:000002">
    <property type="entry name" value="Translation initiation factor 2, alpha subunit"/>
    <property type="match status" value="1"/>
</dbReference>
<feature type="repeat" description="Solcar" evidence="16">
    <location>
        <begin position="615"/>
        <end position="756"/>
    </location>
</feature>
<feature type="compositionally biased region" description="Basic and acidic residues" evidence="17">
    <location>
        <begin position="669"/>
        <end position="679"/>
    </location>
</feature>